<feature type="domain" description="Copper amine oxidase N3-terminal" evidence="15">
    <location>
        <begin position="121"/>
        <end position="216"/>
    </location>
</feature>
<dbReference type="SUPFAM" id="SSF49998">
    <property type="entry name" value="Amine oxidase catalytic domain"/>
    <property type="match status" value="1"/>
</dbReference>
<dbReference type="EMBL" id="PNBA02000004">
    <property type="protein sequence ID" value="KAG6428044.1"/>
    <property type="molecule type" value="Genomic_DNA"/>
</dbReference>
<evidence type="ECO:0000256" key="1">
    <source>
        <dbReference type="ARBA" id="ARBA00001935"/>
    </source>
</evidence>
<evidence type="ECO:0000313" key="17">
    <source>
        <dbReference type="Proteomes" id="UP000298416"/>
    </source>
</evidence>
<keyword evidence="17" id="KW-1185">Reference proteome</keyword>
<dbReference type="FunFam" id="3.10.450.40:FF:000005">
    <property type="entry name" value="Amine oxidase"/>
    <property type="match status" value="1"/>
</dbReference>
<comment type="subunit">
    <text evidence="3">Homodimer.</text>
</comment>
<evidence type="ECO:0000256" key="6">
    <source>
        <dbReference type="ARBA" id="ARBA00023002"/>
    </source>
</evidence>
<evidence type="ECO:0000259" key="14">
    <source>
        <dbReference type="Pfam" id="PF02727"/>
    </source>
</evidence>
<feature type="domain" description="Copper amine oxidase catalytic" evidence="13">
    <location>
        <begin position="244"/>
        <end position="634"/>
    </location>
</feature>
<evidence type="ECO:0000256" key="10">
    <source>
        <dbReference type="PIRSR" id="PIRSR600269-51"/>
    </source>
</evidence>
<feature type="active site" description="Proton acceptor" evidence="9">
    <location>
        <position position="313"/>
    </location>
</feature>
<evidence type="ECO:0000256" key="4">
    <source>
        <dbReference type="ARBA" id="ARBA00022723"/>
    </source>
</evidence>
<comment type="cofactor">
    <cofactor evidence="11">
        <name>Cu cation</name>
        <dbReference type="ChEBI" id="CHEBI:23378"/>
    </cofactor>
    <text evidence="11">Contains 1 topaquinone per subunit.</text>
</comment>
<dbReference type="InterPro" id="IPR049947">
    <property type="entry name" value="Cu_Am_Ox_Cu-bd"/>
</dbReference>
<keyword evidence="6 11" id="KW-0560">Oxidoreductase</keyword>
<feature type="signal peptide" evidence="12">
    <location>
        <begin position="1"/>
        <end position="23"/>
    </location>
</feature>
<dbReference type="AlphaFoldDB" id="A0A8X8YAH2"/>
<dbReference type="PROSITE" id="PS01165">
    <property type="entry name" value="COPPER_AMINE_OXID_2"/>
    <property type="match status" value="1"/>
</dbReference>
<dbReference type="PANTHER" id="PTHR10638">
    <property type="entry name" value="COPPER AMINE OXIDASE"/>
    <property type="match status" value="1"/>
</dbReference>
<dbReference type="GO" id="GO:0048038">
    <property type="term" value="F:quinone binding"/>
    <property type="evidence" value="ECO:0007669"/>
    <property type="project" value="InterPro"/>
</dbReference>
<dbReference type="Pfam" id="PF02727">
    <property type="entry name" value="Cu_amine_oxidN2"/>
    <property type="match status" value="1"/>
</dbReference>
<evidence type="ECO:0000256" key="7">
    <source>
        <dbReference type="ARBA" id="ARBA00023008"/>
    </source>
</evidence>
<dbReference type="InterPro" id="IPR015798">
    <property type="entry name" value="Cu_amine_oxidase_C"/>
</dbReference>
<feature type="chain" id="PRO_5036504767" description="Amine oxidase" evidence="12">
    <location>
        <begin position="24"/>
        <end position="652"/>
    </location>
</feature>
<keyword evidence="4 11" id="KW-0479">Metal-binding</keyword>
<dbReference type="InterPro" id="IPR015802">
    <property type="entry name" value="Cu_amine_oxidase_N3"/>
</dbReference>
<organism evidence="16">
    <name type="scientific">Salvia splendens</name>
    <name type="common">Scarlet sage</name>
    <dbReference type="NCBI Taxonomy" id="180675"/>
    <lineage>
        <taxon>Eukaryota</taxon>
        <taxon>Viridiplantae</taxon>
        <taxon>Streptophyta</taxon>
        <taxon>Embryophyta</taxon>
        <taxon>Tracheophyta</taxon>
        <taxon>Spermatophyta</taxon>
        <taxon>Magnoliopsida</taxon>
        <taxon>eudicotyledons</taxon>
        <taxon>Gunneridae</taxon>
        <taxon>Pentapetalae</taxon>
        <taxon>asterids</taxon>
        <taxon>lamiids</taxon>
        <taxon>Lamiales</taxon>
        <taxon>Lamiaceae</taxon>
        <taxon>Nepetoideae</taxon>
        <taxon>Mentheae</taxon>
        <taxon>Salviinae</taxon>
        <taxon>Salvia</taxon>
        <taxon>Salvia subgen. Calosphace</taxon>
        <taxon>core Calosphace</taxon>
    </lineage>
</organism>
<keyword evidence="5 9" id="KW-0801">TPQ</keyword>
<comment type="caution">
    <text evidence="16">The sequence shown here is derived from an EMBL/GenBank/DDBJ whole genome shotgun (WGS) entry which is preliminary data.</text>
</comment>
<comment type="cofactor">
    <cofactor evidence="1">
        <name>Cu cation</name>
        <dbReference type="ChEBI" id="CHEBI:23378"/>
    </cofactor>
</comment>
<reference evidence="16" key="1">
    <citation type="submission" date="2018-01" db="EMBL/GenBank/DDBJ databases">
        <authorList>
            <person name="Mao J.F."/>
        </authorList>
    </citation>
    <scope>NUCLEOTIDE SEQUENCE</scope>
    <source>
        <strain evidence="16">Huo1</strain>
        <tissue evidence="16">Leaf</tissue>
    </source>
</reference>
<dbReference type="InterPro" id="IPR036460">
    <property type="entry name" value="Cu_amine_oxidase_C_sf"/>
</dbReference>
<evidence type="ECO:0000256" key="12">
    <source>
        <dbReference type="SAM" id="SignalP"/>
    </source>
</evidence>
<evidence type="ECO:0000256" key="2">
    <source>
        <dbReference type="ARBA" id="ARBA00007983"/>
    </source>
</evidence>
<dbReference type="Gene3D" id="3.10.450.40">
    <property type="match status" value="2"/>
</dbReference>
<comment type="PTM">
    <text evidence="10 11">Topaquinone (TPQ) is generated by copper-dependent autoxidation of a specific tyrosyl residue.</text>
</comment>
<dbReference type="Pfam" id="PF01179">
    <property type="entry name" value="Cu_amine_oxid"/>
    <property type="match status" value="1"/>
</dbReference>
<evidence type="ECO:0000259" key="15">
    <source>
        <dbReference type="Pfam" id="PF02728"/>
    </source>
</evidence>
<dbReference type="EC" id="1.4.3.-" evidence="11"/>
<evidence type="ECO:0000256" key="8">
    <source>
        <dbReference type="ARBA" id="ARBA00023157"/>
    </source>
</evidence>
<evidence type="ECO:0000256" key="9">
    <source>
        <dbReference type="PIRSR" id="PIRSR600269-50"/>
    </source>
</evidence>
<dbReference type="GO" id="GO:0005507">
    <property type="term" value="F:copper ion binding"/>
    <property type="evidence" value="ECO:0007669"/>
    <property type="project" value="InterPro"/>
</dbReference>
<evidence type="ECO:0000259" key="13">
    <source>
        <dbReference type="Pfam" id="PF01179"/>
    </source>
</evidence>
<reference evidence="16" key="2">
    <citation type="submission" date="2020-08" db="EMBL/GenBank/DDBJ databases">
        <title>Plant Genome Project.</title>
        <authorList>
            <person name="Zhang R.-G."/>
        </authorList>
    </citation>
    <scope>NUCLEOTIDE SEQUENCE</scope>
    <source>
        <strain evidence="16">Huo1</strain>
        <tissue evidence="16">Leaf</tissue>
    </source>
</reference>
<dbReference type="FunFam" id="3.10.450.40:FF:000012">
    <property type="entry name" value="Amine oxidase"/>
    <property type="match status" value="1"/>
</dbReference>
<feature type="modified residue" description="2',4',5'-topaquinone" evidence="10">
    <location>
        <position position="387"/>
    </location>
</feature>
<evidence type="ECO:0000256" key="11">
    <source>
        <dbReference type="RuleBase" id="RU000672"/>
    </source>
</evidence>
<evidence type="ECO:0000256" key="5">
    <source>
        <dbReference type="ARBA" id="ARBA00022772"/>
    </source>
</evidence>
<dbReference type="GO" id="GO:0009308">
    <property type="term" value="P:amine metabolic process"/>
    <property type="evidence" value="ECO:0007669"/>
    <property type="project" value="UniProtKB-UniRule"/>
</dbReference>
<name>A0A8X8YAH2_SALSN</name>
<sequence>MVPSLKYVIFFFIILFQSQIGISFSSQDSHHPLNSLTPLELSEVGSIVKSHCNGNVSFHYVGLDEPNKSHILRWISNPHSAPPRRVLVLARIHGATHEIIVDLSRSSVVSDRLYQGNGYPLLNIEEQVAASSLATSYPPFVASIEKRGLKMEELVCMSFSVGWFGEEKSRRMVRVMCYYLDGTVNMYMRPVEGITVAVDLDRMEIIGFRDRVVVPVPKAQGTDYTGSTPSDADDEDKDAPLCHFTFDGHVLRWGGWEMHVSFDMRAGLVISMASIYDGERDEQRIVMYRGFLSELFIPYMDLTEEWYYRTFFDSGELGFGVSAVPLVPLKDCPKNAVFVDAYFTSGDGMPARTSNAFCIFEKHAGDITEVRPESSLVVRMVSAVGNYDYIVDWEFKQTGIIRVTVGMTGLLEVKGSVYTHKDQMHEEVYGTILAENTIGVNHDHFLIFNLDLDVDGEENSLIKTDLKTSRVSRDVSLRRSYWRAESEAAKTESDARIRLGSGATMVSVVNPSKKTKIGNNVGYKLVPGSVAGALLSDDDYAQIRGAFTKYNVWVTPYNKTEKWAGGLCTDRSHGDDSLATWTKRDREIENKDIVLWYTLGFHHVPCQEDFPIMPTLTESFELRPSNFFEHNPTLYKQEMGMKIHADSNFSVQ</sequence>
<dbReference type="GO" id="GO:0008131">
    <property type="term" value="F:primary methylamine oxidase activity"/>
    <property type="evidence" value="ECO:0007669"/>
    <property type="project" value="InterPro"/>
</dbReference>
<protein>
    <recommendedName>
        <fullName evidence="11">Amine oxidase</fullName>
        <ecNumber evidence="11">1.4.3.-</ecNumber>
    </recommendedName>
</protein>
<feature type="active site" description="Schiff-base intermediate with substrate; via topaquinone" evidence="9">
    <location>
        <position position="387"/>
    </location>
</feature>
<accession>A0A8X8YAH2</accession>
<evidence type="ECO:0000313" key="16">
    <source>
        <dbReference type="EMBL" id="KAG6428044.1"/>
    </source>
</evidence>
<dbReference type="Pfam" id="PF02728">
    <property type="entry name" value="Cu_amine_oxidN3"/>
    <property type="match status" value="1"/>
</dbReference>
<dbReference type="Proteomes" id="UP000298416">
    <property type="component" value="Unassembled WGS sequence"/>
</dbReference>
<keyword evidence="8" id="KW-1015">Disulfide bond</keyword>
<feature type="domain" description="Copper amine oxidase N2-terminal" evidence="14">
    <location>
        <begin position="31"/>
        <end position="112"/>
    </location>
</feature>
<evidence type="ECO:0000256" key="3">
    <source>
        <dbReference type="ARBA" id="ARBA00011738"/>
    </source>
</evidence>
<gene>
    <name evidence="16" type="ORF">SASPL_112292</name>
</gene>
<dbReference type="SUPFAM" id="SSF54416">
    <property type="entry name" value="Amine oxidase N-terminal region"/>
    <property type="match status" value="2"/>
</dbReference>
<comment type="similarity">
    <text evidence="2 11">Belongs to the copper/topaquinone oxidase family.</text>
</comment>
<keyword evidence="7 11" id="KW-0186">Copper</keyword>
<proteinExistence type="inferred from homology"/>
<dbReference type="PANTHER" id="PTHR10638:SF71">
    <property type="entry name" value="AMINE OXIDASE"/>
    <property type="match status" value="1"/>
</dbReference>
<dbReference type="InterPro" id="IPR015800">
    <property type="entry name" value="Cu_amine_oxidase_N2"/>
</dbReference>
<dbReference type="InterPro" id="IPR000269">
    <property type="entry name" value="Cu_amine_oxidase"/>
</dbReference>
<dbReference type="Gene3D" id="2.70.98.20">
    <property type="entry name" value="Copper amine oxidase, catalytic domain"/>
    <property type="match status" value="1"/>
</dbReference>
<keyword evidence="12" id="KW-0732">Signal</keyword>
<dbReference type="InterPro" id="IPR016182">
    <property type="entry name" value="Cu_amine_oxidase_N-reg"/>
</dbReference>